<proteinExistence type="inferred from homology"/>
<dbReference type="OrthoDB" id="550424at2759"/>
<dbReference type="GO" id="GO:0030544">
    <property type="term" value="F:Hsp70 protein binding"/>
    <property type="evidence" value="ECO:0007669"/>
    <property type="project" value="InterPro"/>
</dbReference>
<protein>
    <submittedName>
        <fullName evidence="9">Uncharacterized protein</fullName>
    </submittedName>
</protein>
<dbReference type="InterPro" id="IPR012724">
    <property type="entry name" value="DnaJ"/>
</dbReference>
<dbReference type="Pfam" id="PF00226">
    <property type="entry name" value="DnaJ"/>
    <property type="match status" value="1"/>
</dbReference>
<dbReference type="CDD" id="cd10719">
    <property type="entry name" value="DnaJ_zf"/>
    <property type="match status" value="1"/>
</dbReference>
<dbReference type="EMBL" id="CAJJDN010000023">
    <property type="protein sequence ID" value="CAD8067823.1"/>
    <property type="molecule type" value="Genomic_DNA"/>
</dbReference>
<dbReference type="PROSITE" id="PS00636">
    <property type="entry name" value="DNAJ_1"/>
    <property type="match status" value="1"/>
</dbReference>
<dbReference type="GO" id="GO:0006457">
    <property type="term" value="P:protein folding"/>
    <property type="evidence" value="ECO:0007669"/>
    <property type="project" value="InterPro"/>
</dbReference>
<evidence type="ECO:0000256" key="2">
    <source>
        <dbReference type="ARBA" id="ARBA00022737"/>
    </source>
</evidence>
<name>A0A8S1LQU4_9CILI</name>
<feature type="domain" description="CR-type" evidence="8">
    <location>
        <begin position="145"/>
        <end position="227"/>
    </location>
</feature>
<dbReference type="Proteomes" id="UP000692954">
    <property type="component" value="Unassembled WGS sequence"/>
</dbReference>
<keyword evidence="3 5" id="KW-0863">Zinc-finger</keyword>
<evidence type="ECO:0000256" key="3">
    <source>
        <dbReference type="ARBA" id="ARBA00022771"/>
    </source>
</evidence>
<accession>A0A8S1LQU4</accession>
<evidence type="ECO:0000259" key="7">
    <source>
        <dbReference type="PROSITE" id="PS50076"/>
    </source>
</evidence>
<evidence type="ECO:0000313" key="9">
    <source>
        <dbReference type="EMBL" id="CAD8067823.1"/>
    </source>
</evidence>
<dbReference type="InterPro" id="IPR001305">
    <property type="entry name" value="HSP_DnaJ_Cys-rich_dom"/>
</dbReference>
<keyword evidence="10" id="KW-1185">Reference proteome</keyword>
<dbReference type="HAMAP" id="MF_01152">
    <property type="entry name" value="DnaJ"/>
    <property type="match status" value="1"/>
</dbReference>
<dbReference type="PROSITE" id="PS51188">
    <property type="entry name" value="ZF_CR"/>
    <property type="match status" value="1"/>
</dbReference>
<dbReference type="InterPro" id="IPR044713">
    <property type="entry name" value="DNJA1/2-like"/>
</dbReference>
<evidence type="ECO:0000313" key="10">
    <source>
        <dbReference type="Proteomes" id="UP000692954"/>
    </source>
</evidence>
<dbReference type="Pfam" id="PF00684">
    <property type="entry name" value="DnaJ_CXXCXGXG"/>
    <property type="match status" value="1"/>
</dbReference>
<dbReference type="FunFam" id="2.60.260.20:FF:000003">
    <property type="entry name" value="DnaJ subfamily A member 2"/>
    <property type="match status" value="1"/>
</dbReference>
<dbReference type="GO" id="GO:0009408">
    <property type="term" value="P:response to heat"/>
    <property type="evidence" value="ECO:0007669"/>
    <property type="project" value="InterPro"/>
</dbReference>
<sequence length="420" mass="46965">MFQGGFKGFSGFPFGGAEEESSTSQTQNVDNKSLYELLGLQQGATTDEVKKAFRKKAVREHPDKGGDPEKFKKLTEAYEILSNPEKKDLYDRFGMEGVKNGGGGGDMSDIFSHFFGGGGRKESGPKKMKAKLRELEVSLEDVYEGKIIHLKHQRKRVCEGCDGKGGANSKQCSTCKGKGVVQKLTMLGPGMYSQSSGPCSDCRGEGTIFSEKDRCKKCNGNKVIDVEKIVEVPLEKGVPEEHDYQFYGESDEYPGVMAGDLYIRIKIKKHPMYERRGADLYTTKKITLLEALTGCQFTLKFLDGSYLNIATKPGEVISPNSFRTIKNKGMPFYKDAMQEGNLHIQFEVEMPTELKQEQINVLKNILPKPIESKVKFDASKRIFMQEYDVNNLNSNPEGGKRDDDEEESQPRGQRVQCAQQ</sequence>
<feature type="zinc finger region" description="CR-type" evidence="5">
    <location>
        <begin position="145"/>
        <end position="227"/>
    </location>
</feature>
<dbReference type="InterPro" id="IPR018253">
    <property type="entry name" value="DnaJ_domain_CS"/>
</dbReference>
<keyword evidence="4 5" id="KW-0862">Zinc</keyword>
<reference evidence="9" key="1">
    <citation type="submission" date="2021-01" db="EMBL/GenBank/DDBJ databases">
        <authorList>
            <consortium name="Genoscope - CEA"/>
            <person name="William W."/>
        </authorList>
    </citation>
    <scope>NUCLEOTIDE SEQUENCE</scope>
</reference>
<evidence type="ECO:0000256" key="5">
    <source>
        <dbReference type="PROSITE-ProRule" id="PRU00546"/>
    </source>
</evidence>
<dbReference type="PANTHER" id="PTHR43888">
    <property type="entry name" value="DNAJ-LIKE-2, ISOFORM A-RELATED"/>
    <property type="match status" value="1"/>
</dbReference>
<dbReference type="CDD" id="cd10747">
    <property type="entry name" value="DnaJ_C"/>
    <property type="match status" value="1"/>
</dbReference>
<dbReference type="GO" id="GO:0051082">
    <property type="term" value="F:unfolded protein binding"/>
    <property type="evidence" value="ECO:0007669"/>
    <property type="project" value="InterPro"/>
</dbReference>
<dbReference type="CDD" id="cd06257">
    <property type="entry name" value="DnaJ"/>
    <property type="match status" value="1"/>
</dbReference>
<dbReference type="InterPro" id="IPR001623">
    <property type="entry name" value="DnaJ_domain"/>
</dbReference>
<evidence type="ECO:0000256" key="6">
    <source>
        <dbReference type="SAM" id="MobiDB-lite"/>
    </source>
</evidence>
<evidence type="ECO:0000259" key="8">
    <source>
        <dbReference type="PROSITE" id="PS51188"/>
    </source>
</evidence>
<keyword evidence="2" id="KW-0677">Repeat</keyword>
<dbReference type="SMART" id="SM00271">
    <property type="entry name" value="DnaJ"/>
    <property type="match status" value="1"/>
</dbReference>
<feature type="region of interest" description="Disordered" evidence="6">
    <location>
        <begin position="388"/>
        <end position="420"/>
    </location>
</feature>
<dbReference type="FunFam" id="1.10.287.110:FF:000041">
    <property type="entry name" value="Chaperone protein DNAj, putative"/>
    <property type="match status" value="1"/>
</dbReference>
<dbReference type="FunFam" id="2.10.230.10:FF:000001">
    <property type="entry name" value="DnaJ subfamily A member 2"/>
    <property type="match status" value="1"/>
</dbReference>
<dbReference type="GO" id="GO:0005524">
    <property type="term" value="F:ATP binding"/>
    <property type="evidence" value="ECO:0007669"/>
    <property type="project" value="InterPro"/>
</dbReference>
<dbReference type="InterPro" id="IPR002939">
    <property type="entry name" value="DnaJ_C"/>
</dbReference>
<feature type="domain" description="J" evidence="7">
    <location>
        <begin position="33"/>
        <end position="94"/>
    </location>
</feature>
<dbReference type="AlphaFoldDB" id="A0A8S1LQU4"/>
<organism evidence="9 10">
    <name type="scientific">Paramecium sonneborni</name>
    <dbReference type="NCBI Taxonomy" id="65129"/>
    <lineage>
        <taxon>Eukaryota</taxon>
        <taxon>Sar</taxon>
        <taxon>Alveolata</taxon>
        <taxon>Ciliophora</taxon>
        <taxon>Intramacronucleata</taxon>
        <taxon>Oligohymenophorea</taxon>
        <taxon>Peniculida</taxon>
        <taxon>Parameciidae</taxon>
        <taxon>Paramecium</taxon>
    </lineage>
</organism>
<gene>
    <name evidence="9" type="ORF">PSON_ATCC_30995.1.T0230233</name>
</gene>
<dbReference type="GO" id="GO:0008270">
    <property type="term" value="F:zinc ion binding"/>
    <property type="evidence" value="ECO:0007669"/>
    <property type="project" value="UniProtKB-KW"/>
</dbReference>
<keyword evidence="1 5" id="KW-0479">Metal-binding</keyword>
<evidence type="ECO:0000256" key="4">
    <source>
        <dbReference type="ARBA" id="ARBA00022833"/>
    </source>
</evidence>
<dbReference type="PROSITE" id="PS50076">
    <property type="entry name" value="DNAJ_2"/>
    <property type="match status" value="1"/>
</dbReference>
<dbReference type="Pfam" id="PF01556">
    <property type="entry name" value="DnaJ_C"/>
    <property type="match status" value="1"/>
</dbReference>
<comment type="caution">
    <text evidence="9">The sequence shown here is derived from an EMBL/GenBank/DDBJ whole genome shotgun (WGS) entry which is preliminary data.</text>
</comment>
<evidence type="ECO:0000256" key="1">
    <source>
        <dbReference type="ARBA" id="ARBA00022723"/>
    </source>
</evidence>